<feature type="region of interest" description="Disordered" evidence="1">
    <location>
        <begin position="928"/>
        <end position="956"/>
    </location>
</feature>
<protein>
    <submittedName>
        <fullName evidence="2">Uncharacterized protein</fullName>
    </submittedName>
</protein>
<accession>A0A2P5FRB9</accession>
<feature type="region of interest" description="Disordered" evidence="1">
    <location>
        <begin position="2010"/>
        <end position="2040"/>
    </location>
</feature>
<proteinExistence type="predicted"/>
<gene>
    <name evidence="2" type="ORF">TorRG33x02_041000</name>
</gene>
<sequence length="2268" mass="249452">MDFHGMKRKELQALCKNHGIPANLTNREMADRLSLLLKEDEKTEIKGLGEADSEIDSVVVAKNVKKVRFSPENETFIFVGTDVESESDTYDDFKSKKKNSRKKTLTGKKVVMKKNSVEENPVRVTRSRARIAGEDDSQKVSSAFVGKKRGRRVKETTVDVCDKPPPIVGLGDDIVVVPAVAESKREEGTRLLRGRKVVIEAGGKGNDGDIAVPRKKLLIRGSEKTGDGKGSNGVLSADESFVENVTVETANPRQISRRSIRNLTKDECSNGLSKDLGKTSIGGRTRRSQTQITRNDSAVGGECGIVESNKESRNVLQLEEPAKGASRYPLRRKSVAGKKESVDETFEENITAEAANPKKIMKRSNQNLTKDEGSNALKEDLGKIAIGGRTRRSQSQITRNDFVVGGDRGIVESKKEGRNGLQLEEPSKGIGRYSLRRNSVAGQKESIASEILASERTEHGPMLKKESRKRTKKTELEDVSTIEPSADTAKQFLPDGPSRRTRRHTRLFSPAAKTTDEQLITDEAPGRRNPSGEAPLEIGANIVAKPLRKCTRNASKQISTEVSDKLGEVAVGVTKYVRKEKTQELILNKQSCKELVKNKPTGRSTGAMSKRNMVEPRELTTMVAEKNKQHEARKPGEGSCTKTTLPLKETPVIDGLVAAEASKSRIDPDLFYSKEGIEMSGEQPKRLRREPAVMDQLDSIQVSAVNNEVLDITSNLIVDITPNLVVDITPSLEGQVSKSVLEHVVQKESNIVDEGKENFVDKNVQVDVDDQSCNSLNTDGDIGDYNLVEPAEYPNKLTDVCFSPVNDLPPTCPPDSEGGCSNLLDINEGVEAEEGRGKNPGSDEVDDHSAEEDKASIQEDQYLAEFDLNGNSEAVQDHLNEVNGSRKLERNSENSPDAEKISPVVSFVITKETVQEIHFDNIVPSNTVAVPTKPTPESHDEKVGTTSVKKSSDDDIGNGVFKEEVEPGSPPQFTLEKLQEGKERVSPSASNEIASAYGKVIDEAANEVAQTVLQIQQPYFGELENHKDVTLQLNKDASFAAHNFVSMDEIAKVEEKLEKLQEEKMSESPSGSNEIASLSCEIVDASDEVMQTVPRIQQPHFRELENHKDDVALESNKDVSFASYNLMSVDDKANVEDKLEKLQEEKESESPSGSIASLSCGVIQEASNEVTQTLLQIQQSPFGEVPNKIDVALELSTSASFAAHNLLSIDGKANVEDELGIMDSESNTKDYSEREKEDDVVVTDATPCNTDSYLVKGGVFDVNDSDQGVVLNHVRDNIQVPQAEADATFTKEKVDRENMENTNKWEDEYSSKLKLSTNISCDSPGSFSRFGSVLNVSPSLGDEYGSHNSSGDRIDTTEKEMTTVDRGDRVTGKSKSTSIGNNEDLLVDTNGLSQENAATTSEFSQALLNDQKGAAEDGAFVKDTVGIVSNKPLCANGAENDTKQTEEALDNKPIESDEVKGVGVLKNFSLLSPVKRNMDVDCFIPSPDNRNSELHVQYAEITTSKKNMDLGDGEKDQVENLYKVLVEANFEGEHCEVDEKVKEKLIMNKQFDLVSERQLGEHEHSFDSASKELFSDDGEGLTEQKDVSAIIQEHLDHEIHTDECIKTKDSDAFVREGRMTGVAEIKMYESGAVEDAETSCLAEFSIDNMLKDSREEEDREACAMTAERTEIGEEISSFSLPVGAMFAERLHRIEYSKLIDAAPDNFLSMVAAGKESSCHVYKNLVTECDEEKDRGTDLKDDLTVEENIELGTDQRGSGYNISMLKESERPDNFNCLYLSNLFSSNDSKISSKKTKETLNLHCPENIASKDTADVEVVLSIMKPENGVQRSDVCSLTASSSECMQSMPEENNVLECNDEMPSFNGFELKKHSEDSERDEVEKLYARNSKDNFMGETGEEVKNEEDTVVGISEVSVEQLQHHDNGMVVEVEIPKENHLAASDEPINETEDSKQKDILYVINQGRLNVENHEDVSFAVDESAEATEIIGSISTAPTNGKDMMETMELIKDESEANTTNIKAVSDEPSSDNGGSTEEGKPSTKCDANVLKQVESYSETGVNFLTGIDPTEDMVETMELSNEESKIKATSSSAASEEKCNVVSVLNEECVDCEFNKDDSVGFESYIETNKINGCSSDSKQVEDLEGMQSLGKRNLNEDTSETMELSKGDSELKGATVDQFLVTPGNVVASEDAEAWPPPKLESHQENGKESNLMESIAKKNDGLVPATPKNRQKFHAMKENLLSTKKEQVGNITASKRSERRRPLEDLQNHQA</sequence>
<reference evidence="3" key="1">
    <citation type="submission" date="2016-06" db="EMBL/GenBank/DDBJ databases">
        <title>Parallel loss of symbiosis genes in relatives of nitrogen-fixing non-legume Parasponia.</title>
        <authorList>
            <person name="Van Velzen R."/>
            <person name="Holmer R."/>
            <person name="Bu F."/>
            <person name="Rutten L."/>
            <person name="Van Zeijl A."/>
            <person name="Liu W."/>
            <person name="Santuari L."/>
            <person name="Cao Q."/>
            <person name="Sharma T."/>
            <person name="Shen D."/>
            <person name="Roswanjaya Y."/>
            <person name="Wardhani T."/>
            <person name="Kalhor M.S."/>
            <person name="Jansen J."/>
            <person name="Van den Hoogen J."/>
            <person name="Gungor B."/>
            <person name="Hartog M."/>
            <person name="Hontelez J."/>
            <person name="Verver J."/>
            <person name="Yang W.-C."/>
            <person name="Schijlen E."/>
            <person name="Repin R."/>
            <person name="Schilthuizen M."/>
            <person name="Schranz E."/>
            <person name="Heidstra R."/>
            <person name="Miyata K."/>
            <person name="Fedorova E."/>
            <person name="Kohlen W."/>
            <person name="Bisseling T."/>
            <person name="Smit S."/>
            <person name="Geurts R."/>
        </authorList>
    </citation>
    <scope>NUCLEOTIDE SEQUENCE [LARGE SCALE GENOMIC DNA]</scope>
    <source>
        <strain evidence="3">cv. RG33-2</strain>
    </source>
</reference>
<name>A0A2P5FRB9_TREOI</name>
<dbReference type="OrthoDB" id="1154973at2759"/>
<feature type="compositionally biased region" description="Basic and acidic residues" evidence="1">
    <location>
        <begin position="2257"/>
        <end position="2268"/>
    </location>
</feature>
<dbReference type="EMBL" id="JXTC01000014">
    <property type="protein sequence ID" value="POO00322.1"/>
    <property type="molecule type" value="Genomic_DNA"/>
</dbReference>
<evidence type="ECO:0000313" key="3">
    <source>
        <dbReference type="Proteomes" id="UP000237000"/>
    </source>
</evidence>
<organism evidence="2 3">
    <name type="scientific">Trema orientale</name>
    <name type="common">Charcoal tree</name>
    <name type="synonym">Celtis orientalis</name>
    <dbReference type="NCBI Taxonomy" id="63057"/>
    <lineage>
        <taxon>Eukaryota</taxon>
        <taxon>Viridiplantae</taxon>
        <taxon>Streptophyta</taxon>
        <taxon>Embryophyta</taxon>
        <taxon>Tracheophyta</taxon>
        <taxon>Spermatophyta</taxon>
        <taxon>Magnoliopsida</taxon>
        <taxon>eudicotyledons</taxon>
        <taxon>Gunneridae</taxon>
        <taxon>Pentapetalae</taxon>
        <taxon>rosids</taxon>
        <taxon>fabids</taxon>
        <taxon>Rosales</taxon>
        <taxon>Cannabaceae</taxon>
        <taxon>Trema</taxon>
    </lineage>
</organism>
<dbReference type="Proteomes" id="UP000237000">
    <property type="component" value="Unassembled WGS sequence"/>
</dbReference>
<comment type="caution">
    <text evidence="2">The sequence shown here is derived from an EMBL/GenBank/DDBJ whole genome shotgun (WGS) entry which is preliminary data.</text>
</comment>
<feature type="region of interest" description="Disordered" evidence="1">
    <location>
        <begin position="459"/>
        <end position="479"/>
    </location>
</feature>
<feature type="region of interest" description="Disordered" evidence="1">
    <location>
        <begin position="1363"/>
        <end position="1385"/>
    </location>
</feature>
<evidence type="ECO:0000256" key="1">
    <source>
        <dbReference type="SAM" id="MobiDB-lite"/>
    </source>
</evidence>
<keyword evidence="3" id="KW-1185">Reference proteome</keyword>
<feature type="region of interest" description="Disordered" evidence="1">
    <location>
        <begin position="2184"/>
        <end position="2268"/>
    </location>
</feature>
<feature type="region of interest" description="Disordered" evidence="1">
    <location>
        <begin position="831"/>
        <end position="853"/>
    </location>
</feature>
<dbReference type="InParanoid" id="A0A2P5FRB9"/>
<evidence type="ECO:0000313" key="2">
    <source>
        <dbReference type="EMBL" id="POO00322.1"/>
    </source>
</evidence>